<evidence type="ECO:0000313" key="2">
    <source>
        <dbReference type="EMBL" id="QPD06188.1"/>
    </source>
</evidence>
<accession>A0A7S8FI34</accession>
<keyword evidence="1" id="KW-0732">Signal</keyword>
<dbReference type="Pfam" id="PF03843">
    <property type="entry name" value="Slp"/>
    <property type="match status" value="1"/>
</dbReference>
<dbReference type="InterPro" id="IPR004658">
    <property type="entry name" value="OMP_Slp"/>
</dbReference>
<dbReference type="GO" id="GO:0019867">
    <property type="term" value="C:outer membrane"/>
    <property type="evidence" value="ECO:0007669"/>
    <property type="project" value="InterPro"/>
</dbReference>
<name>A0A7S8FI34_9BACT</name>
<proteinExistence type="predicted"/>
<organism evidence="2 3">
    <name type="scientific">Candidatus Nitrospira kreftii</name>
    <dbReference type="NCBI Taxonomy" id="2652173"/>
    <lineage>
        <taxon>Bacteria</taxon>
        <taxon>Pseudomonadati</taxon>
        <taxon>Nitrospirota</taxon>
        <taxon>Nitrospiria</taxon>
        <taxon>Nitrospirales</taxon>
        <taxon>Nitrospiraceae</taxon>
        <taxon>Nitrospira</taxon>
    </lineage>
</organism>
<feature type="signal peptide" evidence="1">
    <location>
        <begin position="1"/>
        <end position="17"/>
    </location>
</feature>
<evidence type="ECO:0000256" key="1">
    <source>
        <dbReference type="SAM" id="SignalP"/>
    </source>
</evidence>
<dbReference type="KEGG" id="nkf:Nkreftii_003962"/>
<sequence length="232" mass="25834">MRTIYLLAMCLWLNACAATPLFPPEITKDIKTDISVLKAWKEQASYNSGANFISTKVQLGGRITQVIPKPGGVVILAEEQPIDRYLGYGPMNVEREGVFRFAIVFAGYPDDDMLKVGNQFAVVGEMDGSRPEASGWAPRVVLPHLLAQCLLIWKAERFETDTFPYEGMMGYYPLEKRTFCRKEDKGMNLSTANDRRFRVPRSTGGLQPVDHGARAHGLPAAVQSEDISLGKY</sequence>
<dbReference type="EMBL" id="CP047423">
    <property type="protein sequence ID" value="QPD06188.1"/>
    <property type="molecule type" value="Genomic_DNA"/>
</dbReference>
<gene>
    <name evidence="2" type="ORF">Nkreftii_003962</name>
</gene>
<evidence type="ECO:0000313" key="3">
    <source>
        <dbReference type="Proteomes" id="UP000593737"/>
    </source>
</evidence>
<dbReference type="AlphaFoldDB" id="A0A7S8FI34"/>
<evidence type="ECO:0008006" key="4">
    <source>
        <dbReference type="Google" id="ProtNLM"/>
    </source>
</evidence>
<reference evidence="2 3" key="1">
    <citation type="journal article" date="2020" name="ISME J.">
        <title>Enrichment and physiological characterization of a novel comammox Nitrospira indicates ammonium inhibition of complete nitrification.</title>
        <authorList>
            <person name="Sakoula D."/>
            <person name="Koch H."/>
            <person name="Frank J."/>
            <person name="Jetten M.S.M."/>
            <person name="van Kessel M.A.H.J."/>
            <person name="Lucker S."/>
        </authorList>
    </citation>
    <scope>NUCLEOTIDE SEQUENCE [LARGE SCALE GENOMIC DNA]</scope>
    <source>
        <strain evidence="2">Comreactor17</strain>
    </source>
</reference>
<feature type="chain" id="PRO_5032432223" description="Outer membrane lipoprotein, Slp family" evidence="1">
    <location>
        <begin position="18"/>
        <end position="232"/>
    </location>
</feature>
<protein>
    <recommendedName>
        <fullName evidence="4">Outer membrane lipoprotein, Slp family</fullName>
    </recommendedName>
</protein>
<dbReference type="Proteomes" id="UP000593737">
    <property type="component" value="Chromosome"/>
</dbReference>